<feature type="domain" description="BON" evidence="2">
    <location>
        <begin position="29"/>
        <end position="97"/>
    </location>
</feature>
<dbReference type="EMBL" id="JAQQCL010000008">
    <property type="protein sequence ID" value="MFM0717418.1"/>
    <property type="molecule type" value="Genomic_DNA"/>
</dbReference>
<reference evidence="3 4" key="1">
    <citation type="journal article" date="2024" name="Chem. Sci.">
        <title>Discovery of megapolipeptins by genome mining of a Burkholderiales bacteria collection.</title>
        <authorList>
            <person name="Paulo B.S."/>
            <person name="Recchia M.J.J."/>
            <person name="Lee S."/>
            <person name="Fergusson C.H."/>
            <person name="Romanowski S.B."/>
            <person name="Hernandez A."/>
            <person name="Krull N."/>
            <person name="Liu D.Y."/>
            <person name="Cavanagh H."/>
            <person name="Bos A."/>
            <person name="Gray C.A."/>
            <person name="Murphy B.T."/>
            <person name="Linington R.G."/>
            <person name="Eustaquio A.S."/>
        </authorList>
    </citation>
    <scope>NUCLEOTIDE SEQUENCE [LARGE SCALE GENOMIC DNA]</scope>
    <source>
        <strain evidence="3 4">RL17-350-BIC-E</strain>
    </source>
</reference>
<evidence type="ECO:0000259" key="2">
    <source>
        <dbReference type="PROSITE" id="PS50914"/>
    </source>
</evidence>
<dbReference type="InterPro" id="IPR007055">
    <property type="entry name" value="BON_dom"/>
</dbReference>
<evidence type="ECO:0000313" key="4">
    <source>
        <dbReference type="Proteomes" id="UP001629392"/>
    </source>
</evidence>
<feature type="region of interest" description="Disordered" evidence="1">
    <location>
        <begin position="1"/>
        <end position="28"/>
    </location>
</feature>
<dbReference type="Pfam" id="PF04972">
    <property type="entry name" value="BON"/>
    <property type="match status" value="1"/>
</dbReference>
<dbReference type="RefSeq" id="WP_408153312.1">
    <property type="nucleotide sequence ID" value="NZ_JAQQCL010000008.1"/>
</dbReference>
<sequence>MSSARVAKRRLPGAGWEAGKESGTGARLSDAQIAAEATRRLAWDAAVPEHCVKVRVSRGRITLHGELQRPQQKTAALEDVARLFGVTGVLDHMVVKAK</sequence>
<accession>A0ABW9EEK5</accession>
<organism evidence="3 4">
    <name type="scientific">Paraburkholderia strydomiana</name>
    <dbReference type="NCBI Taxonomy" id="1245417"/>
    <lineage>
        <taxon>Bacteria</taxon>
        <taxon>Pseudomonadati</taxon>
        <taxon>Pseudomonadota</taxon>
        <taxon>Betaproteobacteria</taxon>
        <taxon>Burkholderiales</taxon>
        <taxon>Burkholderiaceae</taxon>
        <taxon>Paraburkholderia</taxon>
    </lineage>
</organism>
<dbReference type="PROSITE" id="PS50914">
    <property type="entry name" value="BON"/>
    <property type="match status" value="1"/>
</dbReference>
<evidence type="ECO:0000256" key="1">
    <source>
        <dbReference type="SAM" id="MobiDB-lite"/>
    </source>
</evidence>
<keyword evidence="4" id="KW-1185">Reference proteome</keyword>
<dbReference type="Gene3D" id="3.30.1340.30">
    <property type="match status" value="1"/>
</dbReference>
<dbReference type="Proteomes" id="UP001629392">
    <property type="component" value="Unassembled WGS sequence"/>
</dbReference>
<name>A0ABW9EEK5_9BURK</name>
<gene>
    <name evidence="3" type="ORF">PQQ73_13860</name>
</gene>
<feature type="compositionally biased region" description="Basic residues" evidence="1">
    <location>
        <begin position="1"/>
        <end position="11"/>
    </location>
</feature>
<comment type="caution">
    <text evidence="3">The sequence shown here is derived from an EMBL/GenBank/DDBJ whole genome shotgun (WGS) entry which is preliminary data.</text>
</comment>
<proteinExistence type="predicted"/>
<protein>
    <submittedName>
        <fullName evidence="3">BON domain-containing protein</fullName>
    </submittedName>
</protein>
<evidence type="ECO:0000313" key="3">
    <source>
        <dbReference type="EMBL" id="MFM0717418.1"/>
    </source>
</evidence>